<feature type="domain" description="EamA" evidence="2">
    <location>
        <begin position="157"/>
        <end position="290"/>
    </location>
</feature>
<feature type="transmembrane region" description="Helical" evidence="1">
    <location>
        <begin position="189"/>
        <end position="210"/>
    </location>
</feature>
<keyword evidence="4" id="KW-1185">Reference proteome</keyword>
<evidence type="ECO:0000313" key="4">
    <source>
        <dbReference type="Proteomes" id="UP000316778"/>
    </source>
</evidence>
<dbReference type="SUPFAM" id="SSF103481">
    <property type="entry name" value="Multidrug resistance efflux transporter EmrE"/>
    <property type="match status" value="2"/>
</dbReference>
<dbReference type="EMBL" id="VLLG01000002">
    <property type="protein sequence ID" value="TWI92085.1"/>
    <property type="molecule type" value="Genomic_DNA"/>
</dbReference>
<accession>A0A562TF24</accession>
<organism evidence="3 4">
    <name type="scientific">Chitinophaga japonensis</name>
    <name type="common">Flexibacter japonensis</name>
    <dbReference type="NCBI Taxonomy" id="104662"/>
    <lineage>
        <taxon>Bacteria</taxon>
        <taxon>Pseudomonadati</taxon>
        <taxon>Bacteroidota</taxon>
        <taxon>Chitinophagia</taxon>
        <taxon>Chitinophagales</taxon>
        <taxon>Chitinophagaceae</taxon>
        <taxon>Chitinophaga</taxon>
    </lineage>
</organism>
<evidence type="ECO:0000256" key="1">
    <source>
        <dbReference type="SAM" id="Phobius"/>
    </source>
</evidence>
<feature type="transmembrane region" description="Helical" evidence="1">
    <location>
        <begin position="273"/>
        <end position="293"/>
    </location>
</feature>
<feature type="transmembrane region" description="Helical" evidence="1">
    <location>
        <begin position="100"/>
        <end position="121"/>
    </location>
</feature>
<dbReference type="AlphaFoldDB" id="A0A562TF24"/>
<dbReference type="InterPro" id="IPR037185">
    <property type="entry name" value="EmrE-like"/>
</dbReference>
<dbReference type="InterPro" id="IPR000620">
    <property type="entry name" value="EamA_dom"/>
</dbReference>
<dbReference type="Pfam" id="PF00892">
    <property type="entry name" value="EamA"/>
    <property type="match status" value="2"/>
</dbReference>
<feature type="transmembrane region" description="Helical" evidence="1">
    <location>
        <begin position="128"/>
        <end position="147"/>
    </location>
</feature>
<feature type="transmembrane region" description="Helical" evidence="1">
    <location>
        <begin position="247"/>
        <end position="267"/>
    </location>
</feature>
<dbReference type="PANTHER" id="PTHR22911">
    <property type="entry name" value="ACYL-MALONYL CONDENSING ENZYME-RELATED"/>
    <property type="match status" value="1"/>
</dbReference>
<dbReference type="PANTHER" id="PTHR22911:SF137">
    <property type="entry name" value="SOLUTE CARRIER FAMILY 35 MEMBER G2-RELATED"/>
    <property type="match status" value="1"/>
</dbReference>
<reference evidence="3 4" key="1">
    <citation type="journal article" date="2013" name="Stand. Genomic Sci.">
        <title>Genomic Encyclopedia of Type Strains, Phase I: The one thousand microbial genomes (KMG-I) project.</title>
        <authorList>
            <person name="Kyrpides N.C."/>
            <person name="Woyke T."/>
            <person name="Eisen J.A."/>
            <person name="Garrity G."/>
            <person name="Lilburn T.G."/>
            <person name="Beck B.J."/>
            <person name="Whitman W.B."/>
            <person name="Hugenholtz P."/>
            <person name="Klenk H.P."/>
        </authorList>
    </citation>
    <scope>NUCLEOTIDE SEQUENCE [LARGE SCALE GENOMIC DNA]</scope>
    <source>
        <strain evidence="3 4">DSM 13484</strain>
    </source>
</reference>
<comment type="caution">
    <text evidence="3">The sequence shown here is derived from an EMBL/GenBank/DDBJ whole genome shotgun (WGS) entry which is preliminary data.</text>
</comment>
<keyword evidence="1" id="KW-0812">Transmembrane</keyword>
<feature type="transmembrane region" description="Helical" evidence="1">
    <location>
        <begin position="77"/>
        <end position="94"/>
    </location>
</feature>
<gene>
    <name evidence="3" type="ORF">LX66_1467</name>
</gene>
<feature type="transmembrane region" description="Helical" evidence="1">
    <location>
        <begin position="36"/>
        <end position="57"/>
    </location>
</feature>
<feature type="transmembrane region" description="Helical" evidence="1">
    <location>
        <begin position="159"/>
        <end position="177"/>
    </location>
</feature>
<evidence type="ECO:0000313" key="3">
    <source>
        <dbReference type="EMBL" id="TWI92085.1"/>
    </source>
</evidence>
<keyword evidence="1" id="KW-1133">Transmembrane helix</keyword>
<feature type="domain" description="EamA" evidence="2">
    <location>
        <begin position="7"/>
        <end position="144"/>
    </location>
</feature>
<sequence>MNTGLLKGILLVVAGAVSYAVLAIIVRFAYNEGYTTIEVITSQYTLGLAVLGAVTLLKRKAPGPAATPAGRYVRWQLAAGGVAYGLTGVCYYMAVKYIPVSICVVLLMQTIWMGIVLEALLRRQFPGWGRCLAVLTVLAGTLLATNAIRNGHALDARGIAWGLAAAVTYTIMLFVSNRVALNMSPYEKGCWTLAGATALVLLIGAGQFGGGFNVSIFWKWGLLLSLFGTILPPVLFNTGMPKTGIGLGSILISAEIPVSVSMAYLLLHETVLASQWLGIVLIITAIVLINFNVLRKEFKTAASCS</sequence>
<dbReference type="GO" id="GO:0016020">
    <property type="term" value="C:membrane"/>
    <property type="evidence" value="ECO:0007669"/>
    <property type="project" value="InterPro"/>
</dbReference>
<name>A0A562TF24_CHIJA</name>
<feature type="transmembrane region" description="Helical" evidence="1">
    <location>
        <begin position="9"/>
        <end position="30"/>
    </location>
</feature>
<feature type="transmembrane region" description="Helical" evidence="1">
    <location>
        <begin position="216"/>
        <end position="235"/>
    </location>
</feature>
<evidence type="ECO:0000259" key="2">
    <source>
        <dbReference type="Pfam" id="PF00892"/>
    </source>
</evidence>
<dbReference type="OrthoDB" id="3180815at2"/>
<protein>
    <submittedName>
        <fullName evidence="3">Threonine/homoserine efflux transporter RhtA</fullName>
    </submittedName>
</protein>
<dbReference type="RefSeq" id="WP_145711313.1">
    <property type="nucleotide sequence ID" value="NZ_BAAAFY010000001.1"/>
</dbReference>
<dbReference type="Proteomes" id="UP000316778">
    <property type="component" value="Unassembled WGS sequence"/>
</dbReference>
<proteinExistence type="predicted"/>
<keyword evidence="1" id="KW-0472">Membrane</keyword>